<sequence>MCCTQGAKHVGISKREDLQSAIQRARLAREVRDLEADLRALQLDITSGKPSNTPPAAPVSQLPGATPPVPPQTTADQTPPPPVQTTADQTPPPPVQITADQTPPPPAQEQVATTSDGTKLLISMGEKKPALKNVSVSQWAITNTKIISSRWARGTHGLLCWNSTGSTAHCKLSLSLAEIAKGQRETTQGRGETGYIQGVMTSPSTIKIYHDRAKKGIVYLDATGNVIGQKVGRKPYYAYKPVVNHSKKGQMPMPCATLVTTTTVYLT</sequence>
<dbReference type="AlphaFoldDB" id="C3Y872"/>
<accession>C3Y872</accession>
<gene>
    <name evidence="2" type="ORF">BRAFLDRAFT_106479</name>
</gene>
<organism>
    <name type="scientific">Branchiostoma floridae</name>
    <name type="common">Florida lancelet</name>
    <name type="synonym">Amphioxus</name>
    <dbReference type="NCBI Taxonomy" id="7739"/>
    <lineage>
        <taxon>Eukaryota</taxon>
        <taxon>Metazoa</taxon>
        <taxon>Chordata</taxon>
        <taxon>Cephalochordata</taxon>
        <taxon>Leptocardii</taxon>
        <taxon>Amphioxiformes</taxon>
        <taxon>Branchiostomatidae</taxon>
        <taxon>Branchiostoma</taxon>
    </lineage>
</organism>
<dbReference type="InParanoid" id="C3Y872"/>
<evidence type="ECO:0000313" key="2">
    <source>
        <dbReference type="EMBL" id="EEN63541.1"/>
    </source>
</evidence>
<evidence type="ECO:0000256" key="1">
    <source>
        <dbReference type="SAM" id="MobiDB-lite"/>
    </source>
</evidence>
<feature type="region of interest" description="Disordered" evidence="1">
    <location>
        <begin position="45"/>
        <end position="111"/>
    </location>
</feature>
<name>C3Y872_BRAFL</name>
<proteinExistence type="predicted"/>
<reference evidence="2" key="1">
    <citation type="journal article" date="2008" name="Nature">
        <title>The amphioxus genome and the evolution of the chordate karyotype.</title>
        <authorList>
            <consortium name="US DOE Joint Genome Institute (JGI-PGF)"/>
            <person name="Putnam N.H."/>
            <person name="Butts T."/>
            <person name="Ferrier D.E.K."/>
            <person name="Furlong R.F."/>
            <person name="Hellsten U."/>
            <person name="Kawashima T."/>
            <person name="Robinson-Rechavi M."/>
            <person name="Shoguchi E."/>
            <person name="Terry A."/>
            <person name="Yu J.-K."/>
            <person name="Benito-Gutierrez E.L."/>
            <person name="Dubchak I."/>
            <person name="Garcia-Fernandez J."/>
            <person name="Gibson-Brown J.J."/>
            <person name="Grigoriev I.V."/>
            <person name="Horton A.C."/>
            <person name="de Jong P.J."/>
            <person name="Jurka J."/>
            <person name="Kapitonov V.V."/>
            <person name="Kohara Y."/>
            <person name="Kuroki Y."/>
            <person name="Lindquist E."/>
            <person name="Lucas S."/>
            <person name="Osoegawa K."/>
            <person name="Pennacchio L.A."/>
            <person name="Salamov A.A."/>
            <person name="Satou Y."/>
            <person name="Sauka-Spengler T."/>
            <person name="Schmutz J."/>
            <person name="Shin-I T."/>
            <person name="Toyoda A."/>
            <person name="Bronner-Fraser M."/>
            <person name="Fujiyama A."/>
            <person name="Holland L.Z."/>
            <person name="Holland P.W.H."/>
            <person name="Satoh N."/>
            <person name="Rokhsar D.S."/>
        </authorList>
    </citation>
    <scope>NUCLEOTIDE SEQUENCE [LARGE SCALE GENOMIC DNA]</scope>
    <source>
        <strain evidence="2">S238N-H82</strain>
        <tissue evidence="2">Testes</tissue>
    </source>
</reference>
<dbReference type="EMBL" id="GG666491">
    <property type="protein sequence ID" value="EEN63541.1"/>
    <property type="molecule type" value="Genomic_DNA"/>
</dbReference>
<protein>
    <submittedName>
        <fullName evidence="2">Uncharacterized protein</fullName>
    </submittedName>
</protein>